<dbReference type="Proteomes" id="UP000811609">
    <property type="component" value="Chromosome 8"/>
</dbReference>
<dbReference type="AlphaFoldDB" id="A0A8T1PVU8"/>
<proteinExistence type="predicted"/>
<organism evidence="1 2">
    <name type="scientific">Carya illinoinensis</name>
    <name type="common">Pecan</name>
    <dbReference type="NCBI Taxonomy" id="32201"/>
    <lineage>
        <taxon>Eukaryota</taxon>
        <taxon>Viridiplantae</taxon>
        <taxon>Streptophyta</taxon>
        <taxon>Embryophyta</taxon>
        <taxon>Tracheophyta</taxon>
        <taxon>Spermatophyta</taxon>
        <taxon>Magnoliopsida</taxon>
        <taxon>eudicotyledons</taxon>
        <taxon>Gunneridae</taxon>
        <taxon>Pentapetalae</taxon>
        <taxon>rosids</taxon>
        <taxon>fabids</taxon>
        <taxon>Fagales</taxon>
        <taxon>Juglandaceae</taxon>
        <taxon>Carya</taxon>
    </lineage>
</organism>
<gene>
    <name evidence="1" type="ORF">CIPAW_08G144600</name>
</gene>
<evidence type="ECO:0000313" key="2">
    <source>
        <dbReference type="Proteomes" id="UP000811609"/>
    </source>
</evidence>
<comment type="caution">
    <text evidence="1">The sequence shown here is derived from an EMBL/GenBank/DDBJ whole genome shotgun (WGS) entry which is preliminary data.</text>
</comment>
<dbReference type="EMBL" id="CM031816">
    <property type="protein sequence ID" value="KAG6645753.1"/>
    <property type="molecule type" value="Genomic_DNA"/>
</dbReference>
<reference evidence="1" key="1">
    <citation type="submission" date="2020-12" db="EMBL/GenBank/DDBJ databases">
        <title>WGS assembly of Carya illinoinensis cv. Pawnee.</title>
        <authorList>
            <person name="Platts A."/>
            <person name="Shu S."/>
            <person name="Wright S."/>
            <person name="Barry K."/>
            <person name="Edger P."/>
            <person name="Pires J.C."/>
            <person name="Schmutz J."/>
        </authorList>
    </citation>
    <scope>NUCLEOTIDE SEQUENCE</scope>
    <source>
        <tissue evidence="1">Leaf</tissue>
    </source>
</reference>
<accession>A0A8T1PVU8</accession>
<name>A0A8T1PVU8_CARIL</name>
<evidence type="ECO:0000313" key="1">
    <source>
        <dbReference type="EMBL" id="KAG6645753.1"/>
    </source>
</evidence>
<protein>
    <submittedName>
        <fullName evidence="1">Uncharacterized protein</fullName>
    </submittedName>
</protein>
<sequence>MRKSVGGLVFSSLVELDSSLYEIIMDKGAILKEIKELNDVVACLLAALVIRKHSEAAEELQGKLEISIKLLEELQKEADRLRDWKH</sequence>
<keyword evidence="2" id="KW-1185">Reference proteome</keyword>